<comment type="caution">
    <text evidence="2">The sequence shown here is derived from an EMBL/GenBank/DDBJ whole genome shotgun (WGS) entry which is preliminary data.</text>
</comment>
<evidence type="ECO:0000313" key="2">
    <source>
        <dbReference type="EMBL" id="NYJ73836.1"/>
    </source>
</evidence>
<dbReference type="Proteomes" id="UP000571817">
    <property type="component" value="Unassembled WGS sequence"/>
</dbReference>
<dbReference type="EMBL" id="JACCFW010000001">
    <property type="protein sequence ID" value="NYJ73836.1"/>
    <property type="molecule type" value="Genomic_DNA"/>
</dbReference>
<keyword evidence="3" id="KW-1185">Reference proteome</keyword>
<feature type="transmembrane region" description="Helical" evidence="1">
    <location>
        <begin position="117"/>
        <end position="134"/>
    </location>
</feature>
<keyword evidence="1" id="KW-0472">Membrane</keyword>
<feature type="transmembrane region" description="Helical" evidence="1">
    <location>
        <begin position="140"/>
        <end position="162"/>
    </location>
</feature>
<keyword evidence="1" id="KW-1133">Transmembrane helix</keyword>
<protein>
    <submittedName>
        <fullName evidence="2">Uncharacterized protein</fullName>
    </submittedName>
</protein>
<organism evidence="2 3">
    <name type="scientific">Allobranchiibius huperziae</name>
    <dbReference type="NCBI Taxonomy" id="1874116"/>
    <lineage>
        <taxon>Bacteria</taxon>
        <taxon>Bacillati</taxon>
        <taxon>Actinomycetota</taxon>
        <taxon>Actinomycetes</taxon>
        <taxon>Micrococcales</taxon>
        <taxon>Dermacoccaceae</taxon>
        <taxon>Allobranchiibius</taxon>
    </lineage>
</organism>
<evidence type="ECO:0000313" key="3">
    <source>
        <dbReference type="Proteomes" id="UP000571817"/>
    </source>
</evidence>
<accession>A0A853D8Q4</accession>
<feature type="transmembrane region" description="Helical" evidence="1">
    <location>
        <begin position="82"/>
        <end position="105"/>
    </location>
</feature>
<proteinExistence type="predicted"/>
<sequence>MTSPPAPTPGAPAGSEVTIPIRRQVTPPSVHQTVRLMYAGAVLSVLAALVELHARGDIRASLERHNAHTGGRRLGAHDISDAAGFTVSFMVCAAILSAILWLALAWGIRHGSRRARLFGTVLAVLCVLKVYGTLTQGGTPVLGVLVDLAQLAVAVAVTVLMWSRRSAAHFEPPARDLG</sequence>
<gene>
    <name evidence="2" type="ORF">HNR15_000799</name>
</gene>
<dbReference type="AlphaFoldDB" id="A0A853D8Q4"/>
<name>A0A853D8Q4_9MICO</name>
<keyword evidence="1" id="KW-0812">Transmembrane</keyword>
<evidence type="ECO:0000256" key="1">
    <source>
        <dbReference type="SAM" id="Phobius"/>
    </source>
</evidence>
<reference evidence="2 3" key="1">
    <citation type="submission" date="2020-07" db="EMBL/GenBank/DDBJ databases">
        <title>Sequencing the genomes of 1000 actinobacteria strains.</title>
        <authorList>
            <person name="Klenk H.-P."/>
        </authorList>
    </citation>
    <scope>NUCLEOTIDE SEQUENCE [LARGE SCALE GENOMIC DNA]</scope>
    <source>
        <strain evidence="2 3">DSM 29531</strain>
    </source>
</reference>
<dbReference type="RefSeq" id="WP_179479324.1">
    <property type="nucleotide sequence ID" value="NZ_JACCFW010000001.1"/>
</dbReference>